<protein>
    <submittedName>
        <fullName evidence="1">Uncharacterized protein</fullName>
    </submittedName>
</protein>
<keyword evidence="2" id="KW-1185">Reference proteome</keyword>
<sequence>MDLMNSLYQELGMSETPGRRGRGGSFKRKAESVVTLFSQSTHWSSVGLFMDDIYDLDCFMHGGWLIFALAIGSALAGYAESEGHDLGGGTGGGYDLSGGAESFDHGWQGGGGGGGEAIEYHQTPTKHFEHTKAVPVHVVKKVGVPVPHPVGVPVPQVVKVPVPQPYPVHINVPQPIPIPIYKLVPQEIEKKVPIHVEKLVPVYIKKPYKVEIEKHYPVHVNKPYPVHVPVFKHVYHETKHEKYVDHGGHH</sequence>
<evidence type="ECO:0000313" key="2">
    <source>
        <dbReference type="Proteomes" id="UP001566132"/>
    </source>
</evidence>
<organism evidence="1 2">
    <name type="scientific">Hypothenemus hampei</name>
    <name type="common">Coffee berry borer</name>
    <dbReference type="NCBI Taxonomy" id="57062"/>
    <lineage>
        <taxon>Eukaryota</taxon>
        <taxon>Metazoa</taxon>
        <taxon>Ecdysozoa</taxon>
        <taxon>Arthropoda</taxon>
        <taxon>Hexapoda</taxon>
        <taxon>Insecta</taxon>
        <taxon>Pterygota</taxon>
        <taxon>Neoptera</taxon>
        <taxon>Endopterygota</taxon>
        <taxon>Coleoptera</taxon>
        <taxon>Polyphaga</taxon>
        <taxon>Cucujiformia</taxon>
        <taxon>Curculionidae</taxon>
        <taxon>Scolytinae</taxon>
        <taxon>Hypothenemus</taxon>
    </lineage>
</organism>
<reference evidence="1 2" key="1">
    <citation type="submission" date="2024-05" db="EMBL/GenBank/DDBJ databases">
        <title>Genetic variation in Jamaican populations of the coffee berry borer (Hypothenemus hampei).</title>
        <authorList>
            <person name="Errbii M."/>
            <person name="Myrie A."/>
        </authorList>
    </citation>
    <scope>NUCLEOTIDE SEQUENCE [LARGE SCALE GENOMIC DNA]</scope>
    <source>
        <strain evidence="1">JA-Hopewell-2020-01-JO</strain>
        <tissue evidence="1">Whole body</tissue>
    </source>
</reference>
<evidence type="ECO:0000313" key="1">
    <source>
        <dbReference type="EMBL" id="KAL1513876.1"/>
    </source>
</evidence>
<gene>
    <name evidence="1" type="ORF">ABEB36_003218</name>
</gene>
<dbReference type="PANTHER" id="PTHR47771">
    <property type="entry name" value="LD27203P-RELATED"/>
    <property type="match status" value="1"/>
</dbReference>
<name>A0ABD1F8H6_HYPHA</name>
<accession>A0ABD1F8H6</accession>
<dbReference type="PANTHER" id="PTHR47771:SF13">
    <property type="entry name" value="HDC01644"/>
    <property type="match status" value="1"/>
</dbReference>
<comment type="caution">
    <text evidence="1">The sequence shown here is derived from an EMBL/GenBank/DDBJ whole genome shotgun (WGS) entry which is preliminary data.</text>
</comment>
<dbReference type="EMBL" id="JBDJPC010000002">
    <property type="protein sequence ID" value="KAL1513876.1"/>
    <property type="molecule type" value="Genomic_DNA"/>
</dbReference>
<proteinExistence type="predicted"/>
<dbReference type="Proteomes" id="UP001566132">
    <property type="component" value="Unassembled WGS sequence"/>
</dbReference>
<dbReference type="AlphaFoldDB" id="A0ABD1F8H6"/>